<reference evidence="1 2" key="1">
    <citation type="journal article" date="2013" name="Genome Announc.">
        <title>Genome Sequence of Rhizobium lupini HPC(L) Isolated from Saline Desert Soil, Kutch (Gujarat).</title>
        <authorList>
            <person name="Agarwal L."/>
            <person name="Purohit H.J."/>
        </authorList>
    </citation>
    <scope>NUCLEOTIDE SEQUENCE [LARGE SCALE GENOMIC DNA]</scope>
    <source>
        <strain evidence="2">HPC(L)</strain>
    </source>
</reference>
<dbReference type="RefSeq" id="WP_006699669.1">
    <property type="nucleotide sequence ID" value="NZ_AMQQ01000029.1"/>
</dbReference>
<sequence length="87" mass="9756">MATLPLDQGRSLNGSRQRRVFRATGGESIWMDEFEAAQTVARRPAEWSLEPFGGQTYGAVIDPWAVEARRNSVLPIEDRANIPVKAW</sequence>
<accession>A0ABP2RPU6</accession>
<comment type="caution">
    <text evidence="1">The sequence shown here is derived from an EMBL/GenBank/DDBJ whole genome shotgun (WGS) entry which is preliminary data.</text>
</comment>
<name>A0ABP2RPU6_RHILU</name>
<dbReference type="EMBL" id="AMQQ01000029">
    <property type="protein sequence ID" value="EKJ94384.1"/>
    <property type="molecule type" value="Genomic_DNA"/>
</dbReference>
<dbReference type="Proteomes" id="UP000017668">
    <property type="component" value="Unassembled WGS sequence"/>
</dbReference>
<evidence type="ECO:0000313" key="1">
    <source>
        <dbReference type="EMBL" id="EKJ94384.1"/>
    </source>
</evidence>
<proteinExistence type="predicted"/>
<keyword evidence="2" id="KW-1185">Reference proteome</keyword>
<evidence type="ECO:0000313" key="2">
    <source>
        <dbReference type="Proteomes" id="UP000017668"/>
    </source>
</evidence>
<gene>
    <name evidence="1" type="ORF">C241_19497</name>
</gene>
<organism evidence="1 2">
    <name type="scientific">Bradyrhizobium lupini HPC(L)</name>
    <dbReference type="NCBI Taxonomy" id="1229491"/>
    <lineage>
        <taxon>Bacteria</taxon>
        <taxon>Pseudomonadati</taxon>
        <taxon>Pseudomonadota</taxon>
        <taxon>Alphaproteobacteria</taxon>
        <taxon>Hyphomicrobiales</taxon>
        <taxon>Nitrobacteraceae</taxon>
        <taxon>Bradyrhizobium</taxon>
    </lineage>
</organism>
<protein>
    <submittedName>
        <fullName evidence="1">Uncharacterized protein</fullName>
    </submittedName>
</protein>